<evidence type="ECO:0000256" key="11">
    <source>
        <dbReference type="RuleBase" id="RU004253"/>
    </source>
</evidence>
<dbReference type="GO" id="GO:0005737">
    <property type="term" value="C:cytoplasm"/>
    <property type="evidence" value="ECO:0007669"/>
    <property type="project" value="TreeGrafter"/>
</dbReference>
<feature type="domain" description="Thiamine phosphate synthase/TenI" evidence="12">
    <location>
        <begin position="14"/>
        <end position="193"/>
    </location>
</feature>
<evidence type="ECO:0000256" key="9">
    <source>
        <dbReference type="HAMAP-Rule" id="MF_00097"/>
    </source>
</evidence>
<comment type="catalytic activity">
    <reaction evidence="6 9 10">
        <text>4-methyl-5-(2-phosphooxyethyl)-thiazole + 4-amino-2-methyl-5-(diphosphooxymethyl)pyrimidine + H(+) = thiamine phosphate + diphosphate</text>
        <dbReference type="Rhea" id="RHEA:22328"/>
        <dbReference type="ChEBI" id="CHEBI:15378"/>
        <dbReference type="ChEBI" id="CHEBI:33019"/>
        <dbReference type="ChEBI" id="CHEBI:37575"/>
        <dbReference type="ChEBI" id="CHEBI:57841"/>
        <dbReference type="ChEBI" id="CHEBI:58296"/>
        <dbReference type="EC" id="2.5.1.3"/>
    </reaction>
</comment>
<dbReference type="GO" id="GO:0000287">
    <property type="term" value="F:magnesium ion binding"/>
    <property type="evidence" value="ECO:0007669"/>
    <property type="project" value="UniProtKB-UniRule"/>
</dbReference>
<dbReference type="EC" id="2.5.1.3" evidence="9"/>
<evidence type="ECO:0000256" key="6">
    <source>
        <dbReference type="ARBA" id="ARBA00047334"/>
    </source>
</evidence>
<evidence type="ECO:0000256" key="8">
    <source>
        <dbReference type="ARBA" id="ARBA00047883"/>
    </source>
</evidence>
<dbReference type="InterPro" id="IPR022998">
    <property type="entry name" value="ThiamineP_synth_TenI"/>
</dbReference>
<proteinExistence type="inferred from homology"/>
<keyword evidence="4 9" id="KW-0460">Magnesium</keyword>
<keyword evidence="14" id="KW-1185">Reference proteome</keyword>
<dbReference type="GO" id="GO:0009229">
    <property type="term" value="P:thiamine diphosphate biosynthetic process"/>
    <property type="evidence" value="ECO:0007669"/>
    <property type="project" value="UniProtKB-UniRule"/>
</dbReference>
<protein>
    <recommendedName>
        <fullName evidence="9">Thiamine-phosphate synthase</fullName>
        <shortName evidence="9">TP synthase</shortName>
        <shortName evidence="9">TPS</shortName>
        <ecNumber evidence="9">2.5.1.3</ecNumber>
    </recommendedName>
    <alternativeName>
        <fullName evidence="9">Thiamine-phosphate pyrophosphorylase</fullName>
        <shortName evidence="9">TMP pyrophosphorylase</shortName>
        <shortName evidence="9">TMP-PPase</shortName>
    </alternativeName>
</protein>
<feature type="binding site" evidence="9">
    <location>
        <position position="170"/>
    </location>
    <ligand>
        <name>2-[(2R,5Z)-2-carboxy-4-methylthiazol-5(2H)-ylidene]ethyl phosphate</name>
        <dbReference type="ChEBI" id="CHEBI:62899"/>
    </ligand>
</feature>
<dbReference type="GO" id="GO:0009228">
    <property type="term" value="P:thiamine biosynthetic process"/>
    <property type="evidence" value="ECO:0007669"/>
    <property type="project" value="UniProtKB-KW"/>
</dbReference>
<dbReference type="STRING" id="981222.Cabther_A0766"/>
<comment type="function">
    <text evidence="9">Condenses 4-methyl-5-(beta-hydroxyethyl)thiazole monophosphate (THZ-P) and 2-methyl-4-amino-5-hydroxymethyl pyrimidine pyrophosphate (HMP-PP) to form thiamine monophosphate (TMP).</text>
</comment>
<dbReference type="InterPro" id="IPR013785">
    <property type="entry name" value="Aldolase_TIM"/>
</dbReference>
<evidence type="ECO:0000256" key="10">
    <source>
        <dbReference type="RuleBase" id="RU003826"/>
    </source>
</evidence>
<comment type="pathway">
    <text evidence="1 9 11">Cofactor biosynthesis; thiamine diphosphate biosynthesis; thiamine phosphate from 4-amino-2-methyl-5-diphosphomethylpyrimidine and 4-methyl-5-(2-phosphoethyl)-thiazole: step 1/1.</text>
</comment>
<dbReference type="GO" id="GO:0004789">
    <property type="term" value="F:thiamine-phosphate diphosphorylase activity"/>
    <property type="evidence" value="ECO:0007669"/>
    <property type="project" value="UniProtKB-UniRule"/>
</dbReference>
<feature type="binding site" evidence="9">
    <location>
        <begin position="190"/>
        <end position="191"/>
    </location>
    <ligand>
        <name>2-[(2R,5Z)-2-carboxy-4-methylthiazol-5(2H)-ylidene]ethyl phosphate</name>
        <dbReference type="ChEBI" id="CHEBI:62899"/>
    </ligand>
</feature>
<accession>G2LI65</accession>
<dbReference type="EMBL" id="CP002514">
    <property type="protein sequence ID" value="AEP11523.1"/>
    <property type="molecule type" value="Genomic_DNA"/>
</dbReference>
<keyword evidence="2 9" id="KW-0808">Transferase</keyword>
<dbReference type="PANTHER" id="PTHR20857">
    <property type="entry name" value="THIAMINE-PHOSPHATE PYROPHOSPHORYLASE"/>
    <property type="match status" value="1"/>
</dbReference>
<evidence type="ECO:0000259" key="12">
    <source>
        <dbReference type="Pfam" id="PF02581"/>
    </source>
</evidence>
<evidence type="ECO:0000313" key="13">
    <source>
        <dbReference type="EMBL" id="AEP11523.1"/>
    </source>
</evidence>
<dbReference type="Proteomes" id="UP000006791">
    <property type="component" value="Chromosome 1"/>
</dbReference>
<name>G2LI65_CHLTF</name>
<reference evidence="13 14" key="1">
    <citation type="journal article" date="2012" name="Environ. Microbiol.">
        <title>Complete genome of Candidatus Chloracidobacterium thermophilum, a chlorophyll-based photoheterotroph belonging to the phylum Acidobacteria.</title>
        <authorList>
            <person name="Garcia Costas A.M."/>
            <person name="Liu Z."/>
            <person name="Tomsho L.P."/>
            <person name="Schuster S.C."/>
            <person name="Ward D.M."/>
            <person name="Bryant D.A."/>
        </authorList>
    </citation>
    <scope>NUCLEOTIDE SEQUENCE [LARGE SCALE GENOMIC DNA]</scope>
    <source>
        <strain evidence="13 14">B</strain>
    </source>
</reference>
<evidence type="ECO:0000256" key="2">
    <source>
        <dbReference type="ARBA" id="ARBA00022679"/>
    </source>
</evidence>
<evidence type="ECO:0000256" key="1">
    <source>
        <dbReference type="ARBA" id="ARBA00005165"/>
    </source>
</evidence>
<feature type="binding site" evidence="9">
    <location>
        <position position="75"/>
    </location>
    <ligand>
        <name>Mg(2+)</name>
        <dbReference type="ChEBI" id="CHEBI:18420"/>
    </ligand>
</feature>
<dbReference type="Gene3D" id="3.20.20.70">
    <property type="entry name" value="Aldolase class I"/>
    <property type="match status" value="1"/>
</dbReference>
<comment type="cofactor">
    <cofactor evidence="9">
        <name>Mg(2+)</name>
        <dbReference type="ChEBI" id="CHEBI:18420"/>
    </cofactor>
    <text evidence="9">Binds 1 Mg(2+) ion per subunit.</text>
</comment>
<evidence type="ECO:0000256" key="3">
    <source>
        <dbReference type="ARBA" id="ARBA00022723"/>
    </source>
</evidence>
<dbReference type="UniPathway" id="UPA00060">
    <property type="reaction ID" value="UER00141"/>
</dbReference>
<evidence type="ECO:0000256" key="4">
    <source>
        <dbReference type="ARBA" id="ARBA00022842"/>
    </source>
</evidence>
<dbReference type="PANTHER" id="PTHR20857:SF15">
    <property type="entry name" value="THIAMINE-PHOSPHATE SYNTHASE"/>
    <property type="match status" value="1"/>
</dbReference>
<comment type="similarity">
    <text evidence="9 10">Belongs to the thiamine-phosphate synthase family.</text>
</comment>
<comment type="catalytic activity">
    <reaction evidence="7 9 10">
        <text>2-(2-carboxy-4-methylthiazol-5-yl)ethyl phosphate + 4-amino-2-methyl-5-(diphosphooxymethyl)pyrimidine + 2 H(+) = thiamine phosphate + CO2 + diphosphate</text>
        <dbReference type="Rhea" id="RHEA:47848"/>
        <dbReference type="ChEBI" id="CHEBI:15378"/>
        <dbReference type="ChEBI" id="CHEBI:16526"/>
        <dbReference type="ChEBI" id="CHEBI:33019"/>
        <dbReference type="ChEBI" id="CHEBI:37575"/>
        <dbReference type="ChEBI" id="CHEBI:57841"/>
        <dbReference type="ChEBI" id="CHEBI:62890"/>
        <dbReference type="EC" id="2.5.1.3"/>
    </reaction>
</comment>
<evidence type="ECO:0000256" key="7">
    <source>
        <dbReference type="ARBA" id="ARBA00047851"/>
    </source>
</evidence>
<dbReference type="SUPFAM" id="SSF51391">
    <property type="entry name" value="Thiamin phosphate synthase"/>
    <property type="match status" value="1"/>
</dbReference>
<keyword evidence="5 9" id="KW-0784">Thiamine biosynthesis</keyword>
<dbReference type="InterPro" id="IPR036206">
    <property type="entry name" value="ThiamineP_synth_sf"/>
</dbReference>
<keyword evidence="3 9" id="KW-0479">Metal-binding</keyword>
<dbReference type="HOGENOM" id="CLU_018272_3_2_0"/>
<feature type="binding site" evidence="9">
    <location>
        <begin position="42"/>
        <end position="46"/>
    </location>
    <ligand>
        <name>4-amino-2-methyl-5-(diphosphooxymethyl)pyrimidine</name>
        <dbReference type="ChEBI" id="CHEBI:57841"/>
    </ligand>
</feature>
<organism evidence="13 14">
    <name type="scientific">Chloracidobacterium thermophilum (strain B)</name>
    <dbReference type="NCBI Taxonomy" id="981222"/>
    <lineage>
        <taxon>Bacteria</taxon>
        <taxon>Pseudomonadati</taxon>
        <taxon>Acidobacteriota</taxon>
        <taxon>Terriglobia</taxon>
        <taxon>Terriglobales</taxon>
        <taxon>Acidobacteriaceae</taxon>
        <taxon>Chloracidobacterium</taxon>
    </lineage>
</organism>
<feature type="binding site" evidence="9">
    <location>
        <position position="113"/>
    </location>
    <ligand>
        <name>4-amino-2-methyl-5-(diphosphooxymethyl)pyrimidine</name>
        <dbReference type="ChEBI" id="CHEBI:57841"/>
    </ligand>
</feature>
<gene>
    <name evidence="9" type="primary">thiE</name>
    <name evidence="13" type="ordered locus">Cabther_A0766</name>
</gene>
<dbReference type="CDD" id="cd00564">
    <property type="entry name" value="TMP_TenI"/>
    <property type="match status" value="1"/>
</dbReference>
<feature type="binding site" evidence="9">
    <location>
        <position position="94"/>
    </location>
    <ligand>
        <name>Mg(2+)</name>
        <dbReference type="ChEBI" id="CHEBI:18420"/>
    </ligand>
</feature>
<evidence type="ECO:0000256" key="5">
    <source>
        <dbReference type="ARBA" id="ARBA00022977"/>
    </source>
</evidence>
<dbReference type="Pfam" id="PF02581">
    <property type="entry name" value="TMP-TENI"/>
    <property type="match status" value="1"/>
</dbReference>
<sequence>MKMNAVLSWTLPPVYPITSPQVGLSLRTVVEALIAGGATMVQIRDKQAAARTLYEAVCAVMELARPRGVRVIVNDRVDVARAAAADGVHLGQDDLDPVAARAILGPTAIIGYSTHNVAQARAADRLPVDYLAIGPVFETQTKEQPDPVVGLEGVRAVRAVTTKPLVAIGGITADRIAPVRAAGADAVALISALYTGPDDIAGRMAALLALAR</sequence>
<feature type="binding site" evidence="9">
    <location>
        <position position="74"/>
    </location>
    <ligand>
        <name>4-amino-2-methyl-5-(diphosphooxymethyl)pyrimidine</name>
        <dbReference type="ChEBI" id="CHEBI:57841"/>
    </ligand>
</feature>
<dbReference type="KEGG" id="ctm:Cabther_A0766"/>
<dbReference type="NCBIfam" id="TIGR00693">
    <property type="entry name" value="thiE"/>
    <property type="match status" value="1"/>
</dbReference>
<dbReference type="InterPro" id="IPR034291">
    <property type="entry name" value="TMP_synthase"/>
</dbReference>
<feature type="binding site" evidence="9">
    <location>
        <position position="142"/>
    </location>
    <ligand>
        <name>4-amino-2-methyl-5-(diphosphooxymethyl)pyrimidine</name>
        <dbReference type="ChEBI" id="CHEBI:57841"/>
    </ligand>
</feature>
<comment type="catalytic activity">
    <reaction evidence="8 9 10">
        <text>2-[(2R,5Z)-2-carboxy-4-methylthiazol-5(2H)-ylidene]ethyl phosphate + 4-amino-2-methyl-5-(diphosphooxymethyl)pyrimidine + 2 H(+) = thiamine phosphate + CO2 + diphosphate</text>
        <dbReference type="Rhea" id="RHEA:47844"/>
        <dbReference type="ChEBI" id="CHEBI:15378"/>
        <dbReference type="ChEBI" id="CHEBI:16526"/>
        <dbReference type="ChEBI" id="CHEBI:33019"/>
        <dbReference type="ChEBI" id="CHEBI:37575"/>
        <dbReference type="ChEBI" id="CHEBI:57841"/>
        <dbReference type="ChEBI" id="CHEBI:62899"/>
        <dbReference type="EC" id="2.5.1.3"/>
    </reaction>
</comment>
<evidence type="ECO:0000313" key="14">
    <source>
        <dbReference type="Proteomes" id="UP000006791"/>
    </source>
</evidence>
<feature type="binding site" evidence="9">
    <location>
        <begin position="139"/>
        <end position="141"/>
    </location>
    <ligand>
        <name>2-[(2R,5Z)-2-carboxy-4-methylthiazol-5(2H)-ylidene]ethyl phosphate</name>
        <dbReference type="ChEBI" id="CHEBI:62899"/>
    </ligand>
</feature>
<dbReference type="HAMAP" id="MF_00097">
    <property type="entry name" value="TMP_synthase"/>
    <property type="match status" value="1"/>
</dbReference>
<dbReference type="AlphaFoldDB" id="G2LI65"/>